<dbReference type="InterPro" id="IPR041542">
    <property type="entry name" value="GH43_C2"/>
</dbReference>
<evidence type="ECO:0000313" key="9">
    <source>
        <dbReference type="EMBL" id="SDF93145.1"/>
    </source>
</evidence>
<dbReference type="Gene3D" id="2.115.10.20">
    <property type="entry name" value="Glycosyl hydrolase domain, family 43"/>
    <property type="match status" value="1"/>
</dbReference>
<feature type="site" description="Important for catalytic activity, responsible for pKa modulation of the active site Glu and correct orientation of both the proton donor and substrate" evidence="5">
    <location>
        <position position="152"/>
    </location>
</feature>
<dbReference type="OrthoDB" id="9801455at2"/>
<evidence type="ECO:0000256" key="5">
    <source>
        <dbReference type="PIRSR" id="PIRSR606710-2"/>
    </source>
</evidence>
<keyword evidence="2 6" id="KW-0378">Hydrolase</keyword>
<feature type="active site" description="Proton donor" evidence="4">
    <location>
        <position position="205"/>
    </location>
</feature>
<evidence type="ECO:0000256" key="6">
    <source>
        <dbReference type="RuleBase" id="RU361187"/>
    </source>
</evidence>
<feature type="domain" description="Beta-xylosidase C-terminal Concanavalin A-like" evidence="8">
    <location>
        <begin position="333"/>
        <end position="516"/>
    </location>
</feature>
<dbReference type="GO" id="GO:0004553">
    <property type="term" value="F:hydrolase activity, hydrolyzing O-glycosyl compounds"/>
    <property type="evidence" value="ECO:0007669"/>
    <property type="project" value="InterPro"/>
</dbReference>
<dbReference type="PANTHER" id="PTHR42812:SF12">
    <property type="entry name" value="BETA-XYLOSIDASE-RELATED"/>
    <property type="match status" value="1"/>
</dbReference>
<comment type="similarity">
    <text evidence="1 6">Belongs to the glycosyl hydrolase 43 family.</text>
</comment>
<dbReference type="Proteomes" id="UP000182427">
    <property type="component" value="Chromosome I"/>
</dbReference>
<dbReference type="InterPro" id="IPR006710">
    <property type="entry name" value="Glyco_hydro_43"/>
</dbReference>
<dbReference type="SUPFAM" id="SSF75005">
    <property type="entry name" value="Arabinanase/levansucrase/invertase"/>
    <property type="match status" value="1"/>
</dbReference>
<evidence type="ECO:0000313" key="10">
    <source>
        <dbReference type="Proteomes" id="UP000182427"/>
    </source>
</evidence>
<proteinExistence type="inferred from homology"/>
<dbReference type="InterPro" id="IPR013320">
    <property type="entry name" value="ConA-like_dom_sf"/>
</dbReference>
<accession>A0A1G7Q3V4</accession>
<feature type="signal peptide" evidence="7">
    <location>
        <begin position="1"/>
        <end position="21"/>
    </location>
</feature>
<dbReference type="InterPro" id="IPR051795">
    <property type="entry name" value="Glycosyl_Hydrlase_43"/>
</dbReference>
<gene>
    <name evidence="9" type="ORF">SAMN05444167_3733</name>
</gene>
<dbReference type="AlphaFoldDB" id="A0A1G7Q3V4"/>
<evidence type="ECO:0000256" key="1">
    <source>
        <dbReference type="ARBA" id="ARBA00009865"/>
    </source>
</evidence>
<reference evidence="9 10" key="1">
    <citation type="submission" date="2016-10" db="EMBL/GenBank/DDBJ databases">
        <authorList>
            <person name="de Groot N.N."/>
        </authorList>
    </citation>
    <scope>NUCLEOTIDE SEQUENCE [LARGE SCALE GENOMIC DNA]</scope>
    <source>
        <strain evidence="9 10">GAS232</strain>
    </source>
</reference>
<keyword evidence="7" id="KW-0732">Signal</keyword>
<evidence type="ECO:0000256" key="7">
    <source>
        <dbReference type="SAM" id="SignalP"/>
    </source>
</evidence>
<dbReference type="SUPFAM" id="SSF49899">
    <property type="entry name" value="Concanavalin A-like lectins/glucanases"/>
    <property type="match status" value="1"/>
</dbReference>
<dbReference type="Gene3D" id="2.60.120.200">
    <property type="match status" value="1"/>
</dbReference>
<dbReference type="Pfam" id="PF17851">
    <property type="entry name" value="GH43_C2"/>
    <property type="match status" value="1"/>
</dbReference>
<dbReference type="InterPro" id="IPR023296">
    <property type="entry name" value="Glyco_hydro_beta-prop_sf"/>
</dbReference>
<feature type="chain" id="PRO_5009242363" evidence="7">
    <location>
        <begin position="22"/>
        <end position="520"/>
    </location>
</feature>
<keyword evidence="10" id="KW-1185">Reference proteome</keyword>
<name>A0A1G7Q3V4_9BACT</name>
<protein>
    <submittedName>
        <fullName evidence="9">Beta-xylosidase</fullName>
    </submittedName>
</protein>
<evidence type="ECO:0000256" key="4">
    <source>
        <dbReference type="PIRSR" id="PIRSR606710-1"/>
    </source>
</evidence>
<sequence>MQRWIAGLLGASSLLLGSASAQKKEATVPFHNPILFADYSDPDVIADGGKYYLVASTFQYVPGIPILESTDLVHWTILGHAVDRVTLAPQYGLIDGNRYGAGIWAPAIRKHNGTYFIYFPTPDEGIFVTTAKSIRGPWSKPVAVIAQAKLEDPCPFWDDDGNAYLIHSRKGAGPLILHRMSPDGLHVLDEGKVIVDDPKNLHTLEGPKMYKRNGWYYIFAPYGGVGTGAQVVMRSKNVWGPYDYRTVLAQGNTDINGPHQGGYIETPDGKGWFIHFQKRESHGRILHLQPVRWEDDWPIMGNAPAGATQGTPVASGEVAVPVASVGEGSPQTSDEFTAKTLAPQWEWNHNPDNALWSLTKRSGYLSLTPSVATDLFAAHNTLTQQMQDNDFEATVRLDVTKLPTSGHAGLSMFEKAAGGVEITTNAQGKRQLFFFHGSDRAAGPEITRNVVDLRIMVHGDVAAYSYSTDGTTFQPLGAETKMTFSWWKGARPAIFVYRTSTNGDAGRVDVDWFRYKTISQ</sequence>
<dbReference type="RefSeq" id="WP_083346483.1">
    <property type="nucleotide sequence ID" value="NZ_LT629690.1"/>
</dbReference>
<keyword evidence="3 6" id="KW-0326">Glycosidase</keyword>
<evidence type="ECO:0000259" key="8">
    <source>
        <dbReference type="Pfam" id="PF17851"/>
    </source>
</evidence>
<dbReference type="Pfam" id="PF04616">
    <property type="entry name" value="Glyco_hydro_43"/>
    <property type="match status" value="1"/>
</dbReference>
<dbReference type="GO" id="GO:0005975">
    <property type="term" value="P:carbohydrate metabolic process"/>
    <property type="evidence" value="ECO:0007669"/>
    <property type="project" value="InterPro"/>
</dbReference>
<evidence type="ECO:0000256" key="2">
    <source>
        <dbReference type="ARBA" id="ARBA00022801"/>
    </source>
</evidence>
<dbReference type="PANTHER" id="PTHR42812">
    <property type="entry name" value="BETA-XYLOSIDASE"/>
    <property type="match status" value="1"/>
</dbReference>
<evidence type="ECO:0000256" key="3">
    <source>
        <dbReference type="ARBA" id="ARBA00023295"/>
    </source>
</evidence>
<dbReference type="CDD" id="cd09001">
    <property type="entry name" value="GH43_FsAxh1-like"/>
    <property type="match status" value="1"/>
</dbReference>
<dbReference type="EMBL" id="LT629690">
    <property type="protein sequence ID" value="SDF93145.1"/>
    <property type="molecule type" value="Genomic_DNA"/>
</dbReference>
<organism evidence="9 10">
    <name type="scientific">Terriglobus roseus</name>
    <dbReference type="NCBI Taxonomy" id="392734"/>
    <lineage>
        <taxon>Bacteria</taxon>
        <taxon>Pseudomonadati</taxon>
        <taxon>Acidobacteriota</taxon>
        <taxon>Terriglobia</taxon>
        <taxon>Terriglobales</taxon>
        <taxon>Acidobacteriaceae</taxon>
        <taxon>Terriglobus</taxon>
    </lineage>
</organism>
<feature type="active site" description="Proton acceptor" evidence="4">
    <location>
        <position position="41"/>
    </location>
</feature>